<dbReference type="EMBL" id="ODYU01006548">
    <property type="protein sequence ID" value="SOQ48489.1"/>
    <property type="molecule type" value="Genomic_DNA"/>
</dbReference>
<evidence type="ECO:0000313" key="1">
    <source>
        <dbReference type="EMBL" id="SOQ48489.1"/>
    </source>
</evidence>
<protein>
    <submittedName>
        <fullName evidence="1">SFRICE_021233</fullName>
    </submittedName>
</protein>
<reference evidence="1" key="1">
    <citation type="submission" date="2016-07" db="EMBL/GenBank/DDBJ databases">
        <authorList>
            <person name="Bretaudeau A."/>
        </authorList>
    </citation>
    <scope>NUCLEOTIDE SEQUENCE</scope>
    <source>
        <strain evidence="1">Rice</strain>
        <tissue evidence="1">Whole body</tissue>
    </source>
</reference>
<name>A0A2H1W5X3_SPOFR</name>
<dbReference type="AlphaFoldDB" id="A0A2H1W5X3"/>
<organism evidence="1">
    <name type="scientific">Spodoptera frugiperda</name>
    <name type="common">Fall armyworm</name>
    <dbReference type="NCBI Taxonomy" id="7108"/>
    <lineage>
        <taxon>Eukaryota</taxon>
        <taxon>Metazoa</taxon>
        <taxon>Ecdysozoa</taxon>
        <taxon>Arthropoda</taxon>
        <taxon>Hexapoda</taxon>
        <taxon>Insecta</taxon>
        <taxon>Pterygota</taxon>
        <taxon>Neoptera</taxon>
        <taxon>Endopterygota</taxon>
        <taxon>Lepidoptera</taxon>
        <taxon>Glossata</taxon>
        <taxon>Ditrysia</taxon>
        <taxon>Noctuoidea</taxon>
        <taxon>Noctuidae</taxon>
        <taxon>Amphipyrinae</taxon>
        <taxon>Spodoptera</taxon>
    </lineage>
</organism>
<sequence>MEHTGKRADVSPEEALRVADLLGFRNLRIVGESGIGKKGKGGIGPPVTLLTQRKCCFTSVFGKAVVSLRSNRPIRAEARRYGDLGGNR</sequence>
<proteinExistence type="predicted"/>
<gene>
    <name evidence="1" type="ORF">SFRICE_021233</name>
</gene>
<accession>A0A2H1W5X3</accession>